<dbReference type="Pfam" id="PF09249">
    <property type="entry name" value="tRNA_NucTransf2"/>
    <property type="match status" value="1"/>
</dbReference>
<dbReference type="AlphaFoldDB" id="M0MUL3"/>
<reference evidence="14 15" key="1">
    <citation type="journal article" date="2014" name="PLoS Genet.">
        <title>Phylogenetically driven sequencing of extremely halophilic archaea reveals strategies for static and dynamic osmo-response.</title>
        <authorList>
            <person name="Becker E.A."/>
            <person name="Seitzer P.M."/>
            <person name="Tritt A."/>
            <person name="Larsen D."/>
            <person name="Krusor M."/>
            <person name="Yao A.I."/>
            <person name="Wu D."/>
            <person name="Madern D."/>
            <person name="Eisen J.A."/>
            <person name="Darling A.E."/>
            <person name="Facciotti M.T."/>
        </authorList>
    </citation>
    <scope>NUCLEOTIDE SEQUENCE [LARGE SCALE GENOMIC DNA]</scope>
    <source>
        <strain evidence="14 15">DSM 8989</strain>
    </source>
</reference>
<feature type="binding site" evidence="10">
    <location>
        <position position="70"/>
    </location>
    <ligand>
        <name>Mg(2+)</name>
        <dbReference type="ChEBI" id="CHEBI:18420"/>
    </ligand>
</feature>
<evidence type="ECO:0000256" key="8">
    <source>
        <dbReference type="ARBA" id="ARBA00022842"/>
    </source>
</evidence>
<feature type="binding site" evidence="10">
    <location>
        <position position="171"/>
    </location>
    <ligand>
        <name>CTP</name>
        <dbReference type="ChEBI" id="CHEBI:37563"/>
    </ligand>
</feature>
<keyword evidence="3 10" id="KW-0548">Nucleotidyltransferase</keyword>
<dbReference type="GO" id="GO:0160016">
    <property type="term" value="F:CCACCA tRNA nucleotidyltransferase activity"/>
    <property type="evidence" value="ECO:0007669"/>
    <property type="project" value="RHEA"/>
</dbReference>
<feature type="binding site" evidence="10">
    <location>
        <position position="142"/>
    </location>
    <ligand>
        <name>CTP</name>
        <dbReference type="ChEBI" id="CHEBI:37563"/>
    </ligand>
</feature>
<evidence type="ECO:0000256" key="1">
    <source>
        <dbReference type="ARBA" id="ARBA00022679"/>
    </source>
</evidence>
<dbReference type="EC" id="2.7.7.72" evidence="10"/>
<dbReference type="Gene3D" id="1.10.1410.30">
    <property type="entry name" value="CCA tRNA nucleotidyltransferase, domain 2"/>
    <property type="match status" value="1"/>
</dbReference>
<dbReference type="RefSeq" id="WP_005045529.1">
    <property type="nucleotide sequence ID" value="NZ_AOME01000078.1"/>
</dbReference>
<feature type="domain" description="Polymerase nucleotidyl transferase" evidence="11">
    <location>
        <begin position="42"/>
        <end position="142"/>
    </location>
</feature>
<dbReference type="OrthoDB" id="7378at2157"/>
<dbReference type="GO" id="GO:0001680">
    <property type="term" value="P:tRNA 3'-terminal CCA addition"/>
    <property type="evidence" value="ECO:0007669"/>
    <property type="project" value="UniProtKB-UniRule"/>
</dbReference>
<dbReference type="SUPFAM" id="SSF55003">
    <property type="entry name" value="PAP/Archaeal CCA-adding enzyme, C-terminal domain"/>
    <property type="match status" value="1"/>
</dbReference>
<evidence type="ECO:0000256" key="4">
    <source>
        <dbReference type="ARBA" id="ARBA00022723"/>
    </source>
</evidence>
<name>M0MUL3_9EURY</name>
<dbReference type="Proteomes" id="UP000011625">
    <property type="component" value="Unassembled WGS sequence"/>
</dbReference>
<comment type="function">
    <text evidence="10">Catalyzes the addition and repair of the essential 3'-terminal CCA sequence in tRNAs without using a nucleic acid template. Adds these three nucleotides in the order of C, C, and A to the tRNA nucleotide-73, using CTP and ATP as substrates and producing inorganic pyrophosphate. tRNA 3'-terminal CCA addition is required both for tRNA processing and repair. Also involved in tRNA surveillance by mediating tandem CCA addition to generate a CCACCA at the 3' terminus of unstable tRNAs. While stable tRNAs receive only 3'-terminal CCA, unstable tRNAs are marked with CCACCA and rapidly degraded.</text>
</comment>
<dbReference type="InterPro" id="IPR008229">
    <property type="entry name" value="CCA-adding_arc"/>
</dbReference>
<evidence type="ECO:0000256" key="7">
    <source>
        <dbReference type="ARBA" id="ARBA00022840"/>
    </source>
</evidence>
<protein>
    <recommendedName>
        <fullName evidence="10">CCA-adding enzyme</fullName>
        <ecNumber evidence="10">2.7.7.72</ecNumber>
    </recommendedName>
    <alternativeName>
        <fullName evidence="10">CCA tRNA nucleotidyltransferase</fullName>
    </alternativeName>
    <alternativeName>
        <fullName evidence="10">tRNA CCA-pyrophosphorylase</fullName>
    </alternativeName>
    <alternativeName>
        <fullName evidence="10">tRNA adenylyl-/cytidylyl- transferase</fullName>
    </alternativeName>
    <alternativeName>
        <fullName evidence="10">tRNA nucleotidyltransferase</fullName>
    </alternativeName>
    <alternativeName>
        <fullName evidence="10">tRNA-NT</fullName>
    </alternativeName>
</protein>
<evidence type="ECO:0000256" key="3">
    <source>
        <dbReference type="ARBA" id="ARBA00022695"/>
    </source>
</evidence>
<keyword evidence="9 10" id="KW-0694">RNA-binding</keyword>
<dbReference type="SUPFAM" id="SSF81301">
    <property type="entry name" value="Nucleotidyltransferase"/>
    <property type="match status" value="1"/>
</dbReference>
<feature type="binding site" evidence="10">
    <location>
        <position position="68"/>
    </location>
    <ligand>
        <name>Mg(2+)</name>
        <dbReference type="ChEBI" id="CHEBI:18420"/>
    </ligand>
</feature>
<dbReference type="Pfam" id="PF01909">
    <property type="entry name" value="NTP_transf_2"/>
    <property type="match status" value="1"/>
</dbReference>
<feature type="binding site" evidence="10">
    <location>
        <position position="56"/>
    </location>
    <ligand>
        <name>CTP</name>
        <dbReference type="ChEBI" id="CHEBI:37563"/>
    </ligand>
</feature>
<dbReference type="STRING" id="1227456.C450_17427"/>
<dbReference type="InterPro" id="IPR015329">
    <property type="entry name" value="tRNA_NucTransf2"/>
</dbReference>
<gene>
    <name evidence="10" type="primary">cca</name>
    <name evidence="14" type="ORF">C450_17427</name>
</gene>
<keyword evidence="8 10" id="KW-0460">Magnesium</keyword>
<dbReference type="NCBIfam" id="TIGR03671">
    <property type="entry name" value="cca_archaeal"/>
    <property type="match status" value="1"/>
</dbReference>
<keyword evidence="6 10" id="KW-0692">RNA repair</keyword>
<dbReference type="GO" id="GO:0042245">
    <property type="term" value="P:RNA repair"/>
    <property type="evidence" value="ECO:0007669"/>
    <property type="project" value="UniProtKB-KW"/>
</dbReference>
<keyword evidence="1 10" id="KW-0808">Transferase</keyword>
<comment type="catalytic activity">
    <reaction evidence="10">
        <text>a tRNA precursor + 2 CTP + ATP = a tRNA with a 3' CCA end + 3 diphosphate</text>
        <dbReference type="Rhea" id="RHEA:14433"/>
        <dbReference type="Rhea" id="RHEA-COMP:10465"/>
        <dbReference type="Rhea" id="RHEA-COMP:10468"/>
        <dbReference type="ChEBI" id="CHEBI:30616"/>
        <dbReference type="ChEBI" id="CHEBI:33019"/>
        <dbReference type="ChEBI" id="CHEBI:37563"/>
        <dbReference type="ChEBI" id="CHEBI:74896"/>
        <dbReference type="ChEBI" id="CHEBI:83071"/>
        <dbReference type="EC" id="2.7.7.72"/>
    </reaction>
</comment>
<feature type="binding site" evidence="10">
    <location>
        <position position="56"/>
    </location>
    <ligand>
        <name>ATP</name>
        <dbReference type="ChEBI" id="CHEBI:30616"/>
    </ligand>
</feature>
<dbReference type="Gene3D" id="3.30.460.10">
    <property type="entry name" value="Beta Polymerase, domain 2"/>
    <property type="match status" value="1"/>
</dbReference>
<keyword evidence="5 10" id="KW-0547">Nucleotide-binding</keyword>
<dbReference type="GO" id="GO:0000049">
    <property type="term" value="F:tRNA binding"/>
    <property type="evidence" value="ECO:0007669"/>
    <property type="project" value="UniProtKB-UniRule"/>
</dbReference>
<keyword evidence="4 10" id="KW-0479">Metal-binding</keyword>
<evidence type="ECO:0000256" key="5">
    <source>
        <dbReference type="ARBA" id="ARBA00022741"/>
    </source>
</evidence>
<evidence type="ECO:0000256" key="9">
    <source>
        <dbReference type="ARBA" id="ARBA00022884"/>
    </source>
</evidence>
<dbReference type="Gene3D" id="3.30.70.1550">
    <property type="entry name" value="Archaeal tRNA CCA-adding enzyme catalytic domain"/>
    <property type="match status" value="1"/>
</dbReference>
<evidence type="ECO:0000259" key="12">
    <source>
        <dbReference type="Pfam" id="PF09249"/>
    </source>
</evidence>
<dbReference type="PATRIC" id="fig|1227456.3.peg.3545"/>
<dbReference type="GO" id="GO:0004810">
    <property type="term" value="F:CCA tRNA nucleotidyltransferase activity"/>
    <property type="evidence" value="ECO:0007669"/>
    <property type="project" value="UniProtKB-UniRule"/>
</dbReference>
<keyword evidence="7 10" id="KW-0067">ATP-binding</keyword>
<dbReference type="InterPro" id="IPR011068">
    <property type="entry name" value="NuclTrfase_I-like_C"/>
</dbReference>
<dbReference type="GO" id="GO:0000287">
    <property type="term" value="F:magnesium ion binding"/>
    <property type="evidence" value="ECO:0007669"/>
    <property type="project" value="UniProtKB-UniRule"/>
</dbReference>
<feature type="binding site" evidence="10">
    <location>
        <position position="119"/>
    </location>
    <ligand>
        <name>Mg(2+)</name>
        <dbReference type="ChEBI" id="CHEBI:18420"/>
    </ligand>
</feature>
<evidence type="ECO:0000256" key="10">
    <source>
        <dbReference type="HAMAP-Rule" id="MF_01264"/>
    </source>
</evidence>
<comment type="similarity">
    <text evidence="10">Belongs to the tRNA nucleotidyltransferase/poly(A) polymerase family. Archaeal CCA-adding enzyme subfamily.</text>
</comment>
<comment type="miscellaneous">
    <text evidence="10">A single active site specifically recognizes both ATP and CTP and is responsible for their addition.</text>
</comment>
<dbReference type="InterPro" id="IPR048833">
    <property type="entry name" value="CAA_C"/>
</dbReference>
<dbReference type="EMBL" id="AOME01000078">
    <property type="protein sequence ID" value="EMA49321.1"/>
    <property type="molecule type" value="Genomic_DNA"/>
</dbReference>
<feature type="binding site" evidence="10">
    <location>
        <position position="162"/>
    </location>
    <ligand>
        <name>ATP</name>
        <dbReference type="ChEBI" id="CHEBI:30616"/>
    </ligand>
</feature>
<evidence type="ECO:0000259" key="11">
    <source>
        <dbReference type="Pfam" id="PF01909"/>
    </source>
</evidence>
<evidence type="ECO:0000259" key="13">
    <source>
        <dbReference type="Pfam" id="PF21133"/>
    </source>
</evidence>
<dbReference type="HAMAP" id="MF_01264">
    <property type="entry name" value="CCA_arch"/>
    <property type="match status" value="1"/>
</dbReference>
<dbReference type="InterPro" id="IPR006116">
    <property type="entry name" value="NT_2-5OAS_ClassI-CCAase"/>
</dbReference>
<dbReference type="PROSITE" id="PS50152">
    <property type="entry name" value="25A_SYNTH_3"/>
    <property type="match status" value="1"/>
</dbReference>
<feature type="binding site" evidence="10">
    <location>
        <position position="162"/>
    </location>
    <ligand>
        <name>CTP</name>
        <dbReference type="ChEBI" id="CHEBI:37563"/>
    </ligand>
</feature>
<feature type="binding site" evidence="10">
    <location>
        <position position="171"/>
    </location>
    <ligand>
        <name>ATP</name>
        <dbReference type="ChEBI" id="CHEBI:30616"/>
    </ligand>
</feature>
<dbReference type="PANTHER" id="PTHR39643:SF1">
    <property type="entry name" value="CCA-ADDING ENZYME"/>
    <property type="match status" value="1"/>
</dbReference>
<dbReference type="PIRSF" id="PIRSF005335">
    <property type="entry name" value="CCA_arch"/>
    <property type="match status" value="1"/>
</dbReference>
<dbReference type="Pfam" id="PF21133">
    <property type="entry name" value="CAA_C"/>
    <property type="match status" value="1"/>
</dbReference>
<keyword evidence="15" id="KW-1185">Reference proteome</keyword>
<dbReference type="InterPro" id="IPR002934">
    <property type="entry name" value="Polymerase_NTP_transf_dom"/>
</dbReference>
<dbReference type="GO" id="GO:0005524">
    <property type="term" value="F:ATP binding"/>
    <property type="evidence" value="ECO:0007669"/>
    <property type="project" value="UniProtKB-UniRule"/>
</dbReference>
<proteinExistence type="inferred from homology"/>
<comment type="subunit">
    <text evidence="10">Homodimer.</text>
</comment>
<comment type="caution">
    <text evidence="14">The sequence shown here is derived from an EMBL/GenBank/DDBJ whole genome shotgun (WGS) entry which is preliminary data.</text>
</comment>
<evidence type="ECO:0000313" key="15">
    <source>
        <dbReference type="Proteomes" id="UP000011625"/>
    </source>
</evidence>
<accession>M0MUL3</accession>
<feature type="binding site" evidence="10">
    <location>
        <position position="59"/>
    </location>
    <ligand>
        <name>ATP</name>
        <dbReference type="ChEBI" id="CHEBI:30616"/>
    </ligand>
</feature>
<evidence type="ECO:0000256" key="6">
    <source>
        <dbReference type="ARBA" id="ARBA00022800"/>
    </source>
</evidence>
<feature type="binding site" evidence="10">
    <location>
        <position position="59"/>
    </location>
    <ligand>
        <name>CTP</name>
        <dbReference type="ChEBI" id="CHEBI:37563"/>
    </ligand>
</feature>
<comment type="catalytic activity">
    <reaction evidence="10">
        <text>a tRNA with a 3' CCA end + 2 CTP + ATP = a tRNA with a 3' CCACCA end + 3 diphosphate</text>
        <dbReference type="Rhea" id="RHEA:76235"/>
        <dbReference type="Rhea" id="RHEA-COMP:10468"/>
        <dbReference type="Rhea" id="RHEA-COMP:18655"/>
        <dbReference type="ChEBI" id="CHEBI:30616"/>
        <dbReference type="ChEBI" id="CHEBI:33019"/>
        <dbReference type="ChEBI" id="CHEBI:37563"/>
        <dbReference type="ChEBI" id="CHEBI:83071"/>
        <dbReference type="ChEBI" id="CHEBI:195187"/>
    </reaction>
</comment>
<feature type="domain" description="tRNA nucleotidyltransferase substrate binding" evidence="12">
    <location>
        <begin position="157"/>
        <end position="268"/>
    </location>
</feature>
<sequence>MTDDALDAVLTRVRDRVTPDAEERTRLDEAVDRLTDATERAVADRPVEADVVHVGSTARGTWLPGDRDIDLFVRFPPDLPREELERHGLAVGHRVLPDGREEYAEHPYVTGTFDGFAVDLVPCFRVERAADVRSAVDRTPFHTQYLDARLDAGLAADVRLAKRFLSAVGVYGSDLRTRGFSGYLVELLTLEHGGFRPLIEAAADWNSPVRFDPAGHGDAHSESFDDPLVVVDPTDSGRNVAAVLSTTNLARFQHYARDLLADPRESAFDFDSPTPLSAAKVRTELERRGTIPVAVRFDAPDLVADQLYPQLERSRRGVVDALDRRGFDSLRSAAFADESAVLFVELGVAERPAIERHEGPPVSAREHATTFYQKYSDTDCYGPFIDDGRYVVERDRTFPSPRAFLESDALFDVALGADIERALAADYTVLVGDETARLADEFGVELARYFSPRP</sequence>
<dbReference type="Gene3D" id="3.30.70.590">
    <property type="entry name" value="Poly(A) polymerase predicted RNA binding domain"/>
    <property type="match status" value="1"/>
</dbReference>
<evidence type="ECO:0000313" key="14">
    <source>
        <dbReference type="EMBL" id="EMA49321.1"/>
    </source>
</evidence>
<dbReference type="InterPro" id="IPR042090">
    <property type="entry name" value="CCA_tRNA_nucleotrans_2"/>
</dbReference>
<evidence type="ECO:0000256" key="2">
    <source>
        <dbReference type="ARBA" id="ARBA00022694"/>
    </source>
</evidence>
<comment type="cofactor">
    <cofactor evidence="10">
        <name>Mg(2+)</name>
        <dbReference type="ChEBI" id="CHEBI:18420"/>
    </cofactor>
</comment>
<dbReference type="InterPro" id="IPR043519">
    <property type="entry name" value="NT_sf"/>
</dbReference>
<organism evidence="14 15">
    <name type="scientific">Halococcus salifodinae DSM 8989</name>
    <dbReference type="NCBI Taxonomy" id="1227456"/>
    <lineage>
        <taxon>Archaea</taxon>
        <taxon>Methanobacteriati</taxon>
        <taxon>Methanobacteriota</taxon>
        <taxon>Stenosarchaea group</taxon>
        <taxon>Halobacteria</taxon>
        <taxon>Halobacteriales</taxon>
        <taxon>Halococcaceae</taxon>
        <taxon>Halococcus</taxon>
    </lineage>
</organism>
<feature type="domain" description="CCA-adding enzyme C-terminal" evidence="13">
    <location>
        <begin position="288"/>
        <end position="432"/>
    </location>
</feature>
<dbReference type="SUPFAM" id="SSF81631">
    <property type="entry name" value="PAP/OAS1 substrate-binding domain"/>
    <property type="match status" value="1"/>
</dbReference>
<dbReference type="CDD" id="cd05400">
    <property type="entry name" value="NT_2-5OAS_ClassI-CCAase"/>
    <property type="match status" value="1"/>
</dbReference>
<keyword evidence="2 10" id="KW-0819">tRNA processing</keyword>
<dbReference type="PANTHER" id="PTHR39643">
    <property type="entry name" value="CCA-ADDING ENZYME"/>
    <property type="match status" value="1"/>
</dbReference>
<feature type="binding site" evidence="10">
    <location>
        <position position="142"/>
    </location>
    <ligand>
        <name>ATP</name>
        <dbReference type="ChEBI" id="CHEBI:30616"/>
    </ligand>
</feature>